<evidence type="ECO:0000256" key="2">
    <source>
        <dbReference type="ARBA" id="ARBA00022737"/>
    </source>
</evidence>
<dbReference type="AlphaFoldDB" id="A2FIG6"/>
<dbReference type="eggNOG" id="KOG0379">
    <property type="taxonomic scope" value="Eukaryota"/>
</dbReference>
<dbReference type="Proteomes" id="UP000001542">
    <property type="component" value="Unassembled WGS sequence"/>
</dbReference>
<dbReference type="InterPro" id="IPR006652">
    <property type="entry name" value="Kelch_1"/>
</dbReference>
<dbReference type="InParanoid" id="A2FIG6"/>
<gene>
    <name evidence="3" type="ORF">TVAG_270740</name>
</gene>
<dbReference type="InterPro" id="IPR015915">
    <property type="entry name" value="Kelch-typ_b-propeller"/>
</dbReference>
<dbReference type="SUPFAM" id="SSF117281">
    <property type="entry name" value="Kelch motif"/>
    <property type="match status" value="1"/>
</dbReference>
<keyword evidence="1" id="KW-0880">Kelch repeat</keyword>
<dbReference type="PANTHER" id="PTHR46093:SF18">
    <property type="entry name" value="FIBRONECTIN TYPE-III DOMAIN-CONTAINING PROTEIN"/>
    <property type="match status" value="1"/>
</dbReference>
<dbReference type="KEGG" id="tva:4753037"/>
<dbReference type="VEuPathDB" id="TrichDB:TVAGG3_0014730"/>
<sequence>MGAEESSQIDTTTCIRPYSKDIYNPIGGGRFIPERGFDYEIDADSNKLQSNFSLNVYKAPYPCIWSTYFPKKITPQSRTGHFSAIDEDSRYVYIGNGITENNEMLFDLWRLNLDSLEWENVILSGDQLQPRSGSKAVIFRHILIVFGGYSGTEYLNDMYYVNLSTGEVKLAQINGPLPTGRSSPIFNLVNGKVYSFGGFDGKWVNELCIFDLNTTQWTIIPTEIQGRTNVPSVVYGNQIYSYGCSKAGGILVIDTATNDIKIVQTNGPSPPSTSLGSGMVLVGDHLIYFGGTSEFSGSLMYLFNIPAKKWSILHVCPDGDTTSYDDGVITTQGLFMIPKFQSFGTVYDPYKRRIVSFLGQPYNNYHSIQRFDIHDAIAHQNLQNDMVSVLNCP</sequence>
<evidence type="ECO:0000313" key="4">
    <source>
        <dbReference type="Proteomes" id="UP000001542"/>
    </source>
</evidence>
<dbReference type="SMR" id="A2FIG6"/>
<dbReference type="VEuPathDB" id="TrichDB:TVAG_270740"/>
<protein>
    <submittedName>
        <fullName evidence="3">Kelch motif family protein</fullName>
    </submittedName>
</protein>
<accession>A2FIG6</accession>
<name>A2FIG6_TRIV3</name>
<keyword evidence="2" id="KW-0677">Repeat</keyword>
<keyword evidence="4" id="KW-1185">Reference proteome</keyword>
<dbReference type="Gene3D" id="2.120.10.80">
    <property type="entry name" value="Kelch-type beta propeller"/>
    <property type="match status" value="1"/>
</dbReference>
<dbReference type="RefSeq" id="XP_001308213.1">
    <property type="nucleotide sequence ID" value="XM_001308212.1"/>
</dbReference>
<evidence type="ECO:0000313" key="3">
    <source>
        <dbReference type="EMBL" id="EAX95283.1"/>
    </source>
</evidence>
<evidence type="ECO:0000256" key="1">
    <source>
        <dbReference type="ARBA" id="ARBA00022441"/>
    </source>
</evidence>
<proteinExistence type="predicted"/>
<dbReference type="Pfam" id="PF24681">
    <property type="entry name" value="Kelch_KLHDC2_KLHL20_DRC7"/>
    <property type="match status" value="1"/>
</dbReference>
<dbReference type="PANTHER" id="PTHR46093">
    <property type="entry name" value="ACYL-COA-BINDING DOMAIN-CONTAINING PROTEIN 5"/>
    <property type="match status" value="1"/>
</dbReference>
<dbReference type="EMBL" id="DS113813">
    <property type="protein sequence ID" value="EAX95283.1"/>
    <property type="molecule type" value="Genomic_DNA"/>
</dbReference>
<dbReference type="SMART" id="SM00612">
    <property type="entry name" value="Kelch"/>
    <property type="match status" value="2"/>
</dbReference>
<reference evidence="3" key="2">
    <citation type="journal article" date="2007" name="Science">
        <title>Draft genome sequence of the sexually transmitted pathogen Trichomonas vaginalis.</title>
        <authorList>
            <person name="Carlton J.M."/>
            <person name="Hirt R.P."/>
            <person name="Silva J.C."/>
            <person name="Delcher A.L."/>
            <person name="Schatz M."/>
            <person name="Zhao Q."/>
            <person name="Wortman J.R."/>
            <person name="Bidwell S.L."/>
            <person name="Alsmark U.C.M."/>
            <person name="Besteiro S."/>
            <person name="Sicheritz-Ponten T."/>
            <person name="Noel C.J."/>
            <person name="Dacks J.B."/>
            <person name="Foster P.G."/>
            <person name="Simillion C."/>
            <person name="Van de Peer Y."/>
            <person name="Miranda-Saavedra D."/>
            <person name="Barton G.J."/>
            <person name="Westrop G.D."/>
            <person name="Mueller S."/>
            <person name="Dessi D."/>
            <person name="Fiori P.L."/>
            <person name="Ren Q."/>
            <person name="Paulsen I."/>
            <person name="Zhang H."/>
            <person name="Bastida-Corcuera F.D."/>
            <person name="Simoes-Barbosa A."/>
            <person name="Brown M.T."/>
            <person name="Hayes R.D."/>
            <person name="Mukherjee M."/>
            <person name="Okumura C.Y."/>
            <person name="Schneider R."/>
            <person name="Smith A.J."/>
            <person name="Vanacova S."/>
            <person name="Villalvazo M."/>
            <person name="Haas B.J."/>
            <person name="Pertea M."/>
            <person name="Feldblyum T.V."/>
            <person name="Utterback T.R."/>
            <person name="Shu C.L."/>
            <person name="Osoegawa K."/>
            <person name="de Jong P.J."/>
            <person name="Hrdy I."/>
            <person name="Horvathova L."/>
            <person name="Zubacova Z."/>
            <person name="Dolezal P."/>
            <person name="Malik S.B."/>
            <person name="Logsdon J.M. Jr."/>
            <person name="Henze K."/>
            <person name="Gupta A."/>
            <person name="Wang C.C."/>
            <person name="Dunne R.L."/>
            <person name="Upcroft J.A."/>
            <person name="Upcroft P."/>
            <person name="White O."/>
            <person name="Salzberg S.L."/>
            <person name="Tang P."/>
            <person name="Chiu C.-H."/>
            <person name="Lee Y.-S."/>
            <person name="Embley T.M."/>
            <person name="Coombs G.H."/>
            <person name="Mottram J.C."/>
            <person name="Tachezy J."/>
            <person name="Fraser-Liggett C.M."/>
            <person name="Johnson P.J."/>
        </authorList>
    </citation>
    <scope>NUCLEOTIDE SEQUENCE [LARGE SCALE GENOMIC DNA]</scope>
    <source>
        <strain evidence="3">G3</strain>
    </source>
</reference>
<dbReference type="OrthoDB" id="14731at2759"/>
<organism evidence="3 4">
    <name type="scientific">Trichomonas vaginalis (strain ATCC PRA-98 / G3)</name>
    <dbReference type="NCBI Taxonomy" id="412133"/>
    <lineage>
        <taxon>Eukaryota</taxon>
        <taxon>Metamonada</taxon>
        <taxon>Parabasalia</taxon>
        <taxon>Trichomonadida</taxon>
        <taxon>Trichomonadidae</taxon>
        <taxon>Trichomonas</taxon>
    </lineage>
</organism>
<reference evidence="3" key="1">
    <citation type="submission" date="2006-10" db="EMBL/GenBank/DDBJ databases">
        <authorList>
            <person name="Amadeo P."/>
            <person name="Zhao Q."/>
            <person name="Wortman J."/>
            <person name="Fraser-Liggett C."/>
            <person name="Carlton J."/>
        </authorList>
    </citation>
    <scope>NUCLEOTIDE SEQUENCE</scope>
    <source>
        <strain evidence="3">G3</strain>
    </source>
</reference>